<feature type="region of interest" description="Disordered" evidence="1">
    <location>
        <begin position="7"/>
        <end position="31"/>
    </location>
</feature>
<accession>A0A4V4HAJ2</accession>
<dbReference type="InterPro" id="IPR024983">
    <property type="entry name" value="CHAT_dom"/>
</dbReference>
<dbReference type="AlphaFoldDB" id="A0A4V4HAJ2"/>
<feature type="domain" description="CHAT" evidence="2">
    <location>
        <begin position="143"/>
        <end position="434"/>
    </location>
</feature>
<protein>
    <recommendedName>
        <fullName evidence="2">CHAT domain-containing protein</fullName>
    </recommendedName>
</protein>
<reference evidence="3 4" key="1">
    <citation type="journal article" date="2019" name="Nat. Ecol. Evol.">
        <title>Megaphylogeny resolves global patterns of mushroom evolution.</title>
        <authorList>
            <person name="Varga T."/>
            <person name="Krizsan K."/>
            <person name="Foldi C."/>
            <person name="Dima B."/>
            <person name="Sanchez-Garcia M."/>
            <person name="Sanchez-Ramirez S."/>
            <person name="Szollosi G.J."/>
            <person name="Szarkandi J.G."/>
            <person name="Papp V."/>
            <person name="Albert L."/>
            <person name="Andreopoulos W."/>
            <person name="Angelini C."/>
            <person name="Antonin V."/>
            <person name="Barry K.W."/>
            <person name="Bougher N.L."/>
            <person name="Buchanan P."/>
            <person name="Buyck B."/>
            <person name="Bense V."/>
            <person name="Catcheside P."/>
            <person name="Chovatia M."/>
            <person name="Cooper J."/>
            <person name="Damon W."/>
            <person name="Desjardin D."/>
            <person name="Finy P."/>
            <person name="Geml J."/>
            <person name="Haridas S."/>
            <person name="Hughes K."/>
            <person name="Justo A."/>
            <person name="Karasinski D."/>
            <person name="Kautmanova I."/>
            <person name="Kiss B."/>
            <person name="Kocsube S."/>
            <person name="Kotiranta H."/>
            <person name="LaButti K.M."/>
            <person name="Lechner B.E."/>
            <person name="Liimatainen K."/>
            <person name="Lipzen A."/>
            <person name="Lukacs Z."/>
            <person name="Mihaltcheva S."/>
            <person name="Morgado L.N."/>
            <person name="Niskanen T."/>
            <person name="Noordeloos M.E."/>
            <person name="Ohm R.A."/>
            <person name="Ortiz-Santana B."/>
            <person name="Ovrebo C."/>
            <person name="Racz N."/>
            <person name="Riley R."/>
            <person name="Savchenko A."/>
            <person name="Shiryaev A."/>
            <person name="Soop K."/>
            <person name="Spirin V."/>
            <person name="Szebenyi C."/>
            <person name="Tomsovsky M."/>
            <person name="Tulloss R.E."/>
            <person name="Uehling J."/>
            <person name="Grigoriev I.V."/>
            <person name="Vagvolgyi C."/>
            <person name="Papp T."/>
            <person name="Martin F.M."/>
            <person name="Miettinen O."/>
            <person name="Hibbett D.S."/>
            <person name="Nagy L.G."/>
        </authorList>
    </citation>
    <scope>NUCLEOTIDE SEQUENCE [LARGE SCALE GENOMIC DNA]</scope>
    <source>
        <strain evidence="3 4">CBS 962.96</strain>
    </source>
</reference>
<keyword evidence="4" id="KW-1185">Reference proteome</keyword>
<sequence>MVSLALENAGTSDFHDIGSETKQKSAEDEAQNHRRLAGQYEDLLREVREKDGFGSFLRPKKLAELLPAASNGPVVVVNVAEWRCDALVLCVSGKILHVPLPNFSYKKAEALRLKILSLEAQLNRDGDRAAYRAGKDSNFTSVLAHLWSYVVQPILSGIEEALYESTDTLLPHITWCATGALTFLPLHAAGIYGFDDPTKNVNISDFAVSSYTTTLTAMLGSSSQFKRDPTVVRSVLIVSQPATPEHRGLPGTVKEAEVIQRYASPAHTCHLTHEMATVEAVSGEMSKYDIIHLACHGIQDMEKPLDSAFALYDGRLELNRLMRLSLENKELAFLSACQTATGDEKLPEEAVHLAAGMLAVGYPSVIATMWSIGDKDGPLVADKVYPNLLRCRDDSESQTTKLTPAYALHEAVKHLREEVGEMNFVRWVPFVHFGV</sequence>
<evidence type="ECO:0000256" key="1">
    <source>
        <dbReference type="SAM" id="MobiDB-lite"/>
    </source>
</evidence>
<organism evidence="3 4">
    <name type="scientific">Dendrothele bispora (strain CBS 962.96)</name>
    <dbReference type="NCBI Taxonomy" id="1314807"/>
    <lineage>
        <taxon>Eukaryota</taxon>
        <taxon>Fungi</taxon>
        <taxon>Dikarya</taxon>
        <taxon>Basidiomycota</taxon>
        <taxon>Agaricomycotina</taxon>
        <taxon>Agaricomycetes</taxon>
        <taxon>Agaricomycetidae</taxon>
        <taxon>Agaricales</taxon>
        <taxon>Agaricales incertae sedis</taxon>
        <taxon>Dendrothele</taxon>
    </lineage>
</organism>
<evidence type="ECO:0000313" key="3">
    <source>
        <dbReference type="EMBL" id="THU75585.1"/>
    </source>
</evidence>
<evidence type="ECO:0000313" key="4">
    <source>
        <dbReference type="Proteomes" id="UP000297245"/>
    </source>
</evidence>
<dbReference type="OrthoDB" id="9991317at2759"/>
<name>A0A4V4HAJ2_DENBC</name>
<dbReference type="Proteomes" id="UP000297245">
    <property type="component" value="Unassembled WGS sequence"/>
</dbReference>
<evidence type="ECO:0000259" key="2">
    <source>
        <dbReference type="Pfam" id="PF12770"/>
    </source>
</evidence>
<proteinExistence type="predicted"/>
<dbReference type="Pfam" id="PF12770">
    <property type="entry name" value="CHAT"/>
    <property type="match status" value="1"/>
</dbReference>
<dbReference type="EMBL" id="ML181842">
    <property type="protein sequence ID" value="THU75585.1"/>
    <property type="molecule type" value="Genomic_DNA"/>
</dbReference>
<feature type="compositionally biased region" description="Basic and acidic residues" evidence="1">
    <location>
        <begin position="13"/>
        <end position="31"/>
    </location>
</feature>
<gene>
    <name evidence="3" type="ORF">K435DRAFT_706852</name>
</gene>